<dbReference type="PANTHER" id="PTHR43421">
    <property type="entry name" value="METALLOPROTEASE PMBA"/>
    <property type="match status" value="1"/>
</dbReference>
<name>A0AA96VAD9_9EURY</name>
<dbReference type="AlphaFoldDB" id="A0AA96VAD9"/>
<evidence type="ECO:0000313" key="5">
    <source>
        <dbReference type="Proteomes" id="UP001302662"/>
    </source>
</evidence>
<evidence type="ECO:0000259" key="1">
    <source>
        <dbReference type="Pfam" id="PF01523"/>
    </source>
</evidence>
<dbReference type="InterPro" id="IPR036059">
    <property type="entry name" value="TldD/PmbA_sf"/>
</dbReference>
<keyword evidence="4" id="KW-0482">Metalloprotease</keyword>
<keyword evidence="4" id="KW-0645">Protease</keyword>
<dbReference type="Pfam" id="PF19289">
    <property type="entry name" value="PmbA_TldD_3rd"/>
    <property type="match status" value="1"/>
</dbReference>
<dbReference type="PANTHER" id="PTHR43421:SF1">
    <property type="entry name" value="METALLOPROTEASE PMBA"/>
    <property type="match status" value="1"/>
</dbReference>
<protein>
    <submittedName>
        <fullName evidence="4">Metalloprotease TldD</fullName>
        <ecNumber evidence="4">3.4.-.-</ecNumber>
    </submittedName>
</protein>
<keyword evidence="4" id="KW-0378">Hydrolase</keyword>
<dbReference type="EC" id="3.4.-.-" evidence="4"/>
<reference evidence="4 5" key="1">
    <citation type="submission" date="2023-07" db="EMBL/GenBank/DDBJ databases">
        <title>Closed genome sequence of Methanimicrococcus sp. Es2.</title>
        <authorList>
            <person name="Protasov E."/>
            <person name="Platt K."/>
            <person name="Reeh H."/>
            <person name="Poehlein A."/>
            <person name="Daniel R."/>
            <person name="Brune A."/>
        </authorList>
    </citation>
    <scope>NUCLEOTIDE SEQUENCE [LARGE SCALE GENOMIC DNA]</scope>
    <source>
        <strain evidence="4 5">Es2</strain>
    </source>
</reference>
<evidence type="ECO:0000259" key="3">
    <source>
        <dbReference type="Pfam" id="PF19290"/>
    </source>
</evidence>
<dbReference type="EMBL" id="CP131062">
    <property type="protein sequence ID" value="WNY28675.1"/>
    <property type="molecule type" value="Genomic_DNA"/>
</dbReference>
<dbReference type="KEGG" id="mees:MmiEs2_08780"/>
<sequence length="459" mass="49149">MTANKTENAEKLFPENKISIEEIRSGIEKALKLSEQLGASDAEIVFSIGESTSIQFKKDVIETAKQSTNAGYGVRAAVNGAVGFAGTNLISDLENTVRTAVASAKVMEADPLFKSFPAKSEYKTVDGLFDDKIVEMRLDECIECATDMISGVKSIENMIPTSGGFSRSVSYLMIMNTNDLFAQRKGTAISGFADVTTMSGEVSTAYDYAVSREKNVDFAKIGENAADLAKKSLNGVTCGAEKMPVIFHPFSFSDILENTLAPSVDADNIQKERSGLVGRLGDEIANTELSIVDDGTLAGGISSGAFDDEGTPTQKTNVIENGVLNSYLYDSYTAGKDGVKSTGNGYRYSYSSAPSVDFSNFIIQFPQSDVIRETKRGIYVNTVIGAHTANEISGDFSIEGRNAFLIENGEISKPIKSVMISGNIFEMLKNIDGAGKDVRSVGGIITPSIRISEMSVIGE</sequence>
<dbReference type="GO" id="GO:0005829">
    <property type="term" value="C:cytosol"/>
    <property type="evidence" value="ECO:0007669"/>
    <property type="project" value="TreeGrafter"/>
</dbReference>
<organism evidence="4 5">
    <name type="scientific">Methanimicrococcus stummii</name>
    <dbReference type="NCBI Taxonomy" id="3028294"/>
    <lineage>
        <taxon>Archaea</taxon>
        <taxon>Methanobacteriati</taxon>
        <taxon>Methanobacteriota</taxon>
        <taxon>Stenosarchaea group</taxon>
        <taxon>Methanomicrobia</taxon>
        <taxon>Methanosarcinales</taxon>
        <taxon>Methanosarcinaceae</taxon>
        <taxon>Methanimicrococcus</taxon>
    </lineage>
</organism>
<dbReference type="GO" id="GO:0008237">
    <property type="term" value="F:metallopeptidase activity"/>
    <property type="evidence" value="ECO:0007669"/>
    <property type="project" value="UniProtKB-KW"/>
</dbReference>
<feature type="domain" description="Metalloprotease TldD/E N-terminal" evidence="1">
    <location>
        <begin position="42"/>
        <end position="104"/>
    </location>
</feature>
<accession>A0AA96VAD9</accession>
<dbReference type="Gene3D" id="3.30.2290.10">
    <property type="entry name" value="PmbA/TldD superfamily"/>
    <property type="match status" value="1"/>
</dbReference>
<dbReference type="InterPro" id="IPR045569">
    <property type="entry name" value="Metalloprtase-TldD/E_C"/>
</dbReference>
<dbReference type="SUPFAM" id="SSF111283">
    <property type="entry name" value="Putative modulator of DNA gyrase, PmbA/TldD"/>
    <property type="match status" value="1"/>
</dbReference>
<proteinExistence type="predicted"/>
<dbReference type="InterPro" id="IPR002510">
    <property type="entry name" value="Metalloprtase-TldD/E_N"/>
</dbReference>
<dbReference type="GO" id="GO:0006508">
    <property type="term" value="P:proteolysis"/>
    <property type="evidence" value="ECO:0007669"/>
    <property type="project" value="InterPro"/>
</dbReference>
<keyword evidence="5" id="KW-1185">Reference proteome</keyword>
<evidence type="ECO:0000259" key="2">
    <source>
        <dbReference type="Pfam" id="PF19289"/>
    </source>
</evidence>
<dbReference type="InterPro" id="IPR045570">
    <property type="entry name" value="Metalloprtase-TldD/E_cen_dom"/>
</dbReference>
<dbReference type="InterPro" id="IPR035068">
    <property type="entry name" value="TldD/PmbA_N"/>
</dbReference>
<feature type="domain" description="Metalloprotease TldD/E central" evidence="3">
    <location>
        <begin position="135"/>
        <end position="233"/>
    </location>
</feature>
<dbReference type="GeneID" id="85197342"/>
<dbReference type="RefSeq" id="WP_316558681.1">
    <property type="nucleotide sequence ID" value="NZ_CP131062.1"/>
</dbReference>
<dbReference type="Proteomes" id="UP001302662">
    <property type="component" value="Chromosome"/>
</dbReference>
<gene>
    <name evidence="4" type="primary">tldD_2</name>
    <name evidence="4" type="ORF">MmiEs2_08780</name>
</gene>
<dbReference type="Pfam" id="PF01523">
    <property type="entry name" value="PmbA_TldD_1st"/>
    <property type="match status" value="1"/>
</dbReference>
<dbReference type="Pfam" id="PF19290">
    <property type="entry name" value="PmbA_TldD_2nd"/>
    <property type="match status" value="1"/>
</dbReference>
<feature type="domain" description="Metalloprotease TldD/E C-terminal" evidence="2">
    <location>
        <begin position="241"/>
        <end position="458"/>
    </location>
</feature>
<evidence type="ECO:0000313" key="4">
    <source>
        <dbReference type="EMBL" id="WNY28675.1"/>
    </source>
</evidence>
<dbReference type="InterPro" id="IPR047657">
    <property type="entry name" value="PmbA"/>
</dbReference>